<accession>A0ABU4LWM4</accession>
<keyword evidence="2" id="KW-1185">Reference proteome</keyword>
<reference evidence="1 2" key="1">
    <citation type="journal article" date="2023" name="Microb. Genom.">
        <title>Mesoterricola silvestris gen. nov., sp. nov., Mesoterricola sediminis sp. nov., Geothrix oryzae sp. nov., Geothrix edaphica sp. nov., Geothrix rubra sp. nov., and Geothrix limicola sp. nov., six novel members of Acidobacteriota isolated from soils.</title>
        <authorList>
            <person name="Weisberg A.J."/>
            <person name="Pearce E."/>
            <person name="Kramer C.G."/>
            <person name="Chang J.H."/>
            <person name="Clarke C.R."/>
        </authorList>
    </citation>
    <scope>NUCLEOTIDE SEQUENCE [LARGE SCALE GENOMIC DNA]</scope>
    <source>
        <strain evidence="1 2">NB05-1H</strain>
    </source>
</reference>
<dbReference type="EMBL" id="JARAWP010000011">
    <property type="protein sequence ID" value="MDX3020113.1"/>
    <property type="molecule type" value="Genomic_DNA"/>
</dbReference>
<name>A0ABU4LWM4_9ACTN</name>
<evidence type="ECO:0000313" key="1">
    <source>
        <dbReference type="EMBL" id="MDX3020113.1"/>
    </source>
</evidence>
<proteinExistence type="predicted"/>
<dbReference type="Proteomes" id="UP001272987">
    <property type="component" value="Unassembled WGS sequence"/>
</dbReference>
<organism evidence="1 2">
    <name type="scientific">Streptomyces acidiscabies</name>
    <dbReference type="NCBI Taxonomy" id="42234"/>
    <lineage>
        <taxon>Bacteria</taxon>
        <taxon>Bacillati</taxon>
        <taxon>Actinomycetota</taxon>
        <taxon>Actinomycetes</taxon>
        <taxon>Kitasatosporales</taxon>
        <taxon>Streptomycetaceae</taxon>
        <taxon>Streptomyces</taxon>
    </lineage>
</organism>
<sequence length="44" mass="4663">MTALHVTPDDLYAAAVELEQTGSVEWVGQDGETAVLIPAATNYD</sequence>
<comment type="caution">
    <text evidence="1">The sequence shown here is derived from an EMBL/GenBank/DDBJ whole genome shotgun (WGS) entry which is preliminary data.</text>
</comment>
<protein>
    <submittedName>
        <fullName evidence="1">Uncharacterized protein</fullName>
    </submittedName>
</protein>
<gene>
    <name evidence="1" type="ORF">PV666_19805</name>
</gene>
<evidence type="ECO:0000313" key="2">
    <source>
        <dbReference type="Proteomes" id="UP001272987"/>
    </source>
</evidence>
<dbReference type="RefSeq" id="WP_319166808.1">
    <property type="nucleotide sequence ID" value="NZ_JARAWP010000011.1"/>
</dbReference>